<evidence type="ECO:0000313" key="1">
    <source>
        <dbReference type="EMBL" id="WGS66037.1"/>
    </source>
</evidence>
<gene>
    <name evidence="1" type="ORF">JRV97_05675</name>
</gene>
<evidence type="ECO:0000313" key="2">
    <source>
        <dbReference type="Proteomes" id="UP001232493"/>
    </source>
</evidence>
<protein>
    <recommendedName>
        <fullName evidence="3">Polysaccharide deacetylase</fullName>
    </recommendedName>
</protein>
<accession>A0ABY8PTT3</accession>
<reference evidence="1 2" key="1">
    <citation type="submission" date="2021-02" db="EMBL/GenBank/DDBJ databases">
        <title>Characterization of Marinitoga sp. nov. str. BP5-C20A.</title>
        <authorList>
            <person name="Erauso G."/>
            <person name="Postec A."/>
        </authorList>
    </citation>
    <scope>NUCLEOTIDE SEQUENCE [LARGE SCALE GENOMIC DNA]</scope>
    <source>
        <strain evidence="1 2">BP5-C20A</strain>
    </source>
</reference>
<dbReference type="InterPro" id="IPR011330">
    <property type="entry name" value="Glyco_hydro/deAcase_b/a-brl"/>
</dbReference>
<proteinExistence type="predicted"/>
<dbReference type="EMBL" id="CP069362">
    <property type="protein sequence ID" value="WGS66037.1"/>
    <property type="molecule type" value="Genomic_DNA"/>
</dbReference>
<dbReference type="Gene3D" id="3.20.20.370">
    <property type="entry name" value="Glycoside hydrolase/deacetylase"/>
    <property type="match status" value="1"/>
</dbReference>
<dbReference type="SUPFAM" id="SSF88713">
    <property type="entry name" value="Glycoside hydrolase/deacetylase"/>
    <property type="match status" value="1"/>
</dbReference>
<sequence>MKRYFKLLFEKNHWSLYEKILKLALKNNYNVLSLKEYYNNIEKYKDKKVLLLRHDVDHSPHDALVMFNIEKKYNIKSTYYFRWVTSQEEIIKEIKDAGFEVGLHYETLSSYIKANNLKDINTEHILICKNILEKEIEEFTLLFGGLNSICSHGAIENRLFKVPNTILVDKTIREKYGIFEAYDLKEKFDVYISDNDFTINPWKYNTDPITEIKKRTEKIYFLSHPVHWGRNIIKRYYMKKYRETYNQYNI</sequence>
<dbReference type="Proteomes" id="UP001232493">
    <property type="component" value="Chromosome"/>
</dbReference>
<name>A0ABY8PTT3_9BACT</name>
<dbReference type="RefSeq" id="WP_281000996.1">
    <property type="nucleotide sequence ID" value="NZ_CP069362.1"/>
</dbReference>
<organism evidence="1 2">
    <name type="scientific">Marinitoga aeolica</name>
    <dbReference type="NCBI Taxonomy" id="2809031"/>
    <lineage>
        <taxon>Bacteria</taxon>
        <taxon>Thermotogati</taxon>
        <taxon>Thermotogota</taxon>
        <taxon>Thermotogae</taxon>
        <taxon>Petrotogales</taxon>
        <taxon>Petrotogaceae</taxon>
        <taxon>Marinitoga</taxon>
    </lineage>
</organism>
<keyword evidence="2" id="KW-1185">Reference proteome</keyword>
<evidence type="ECO:0008006" key="3">
    <source>
        <dbReference type="Google" id="ProtNLM"/>
    </source>
</evidence>